<dbReference type="GO" id="GO:0009451">
    <property type="term" value="P:RNA modification"/>
    <property type="evidence" value="ECO:0007669"/>
    <property type="project" value="InterPro"/>
</dbReference>
<dbReference type="Gramene" id="ONK65613">
    <property type="protein sequence ID" value="ONK65613"/>
    <property type="gene ID" value="A4U43_C07F38880"/>
</dbReference>
<gene>
    <name evidence="4" type="ORF">A4U43_C07F38880</name>
</gene>
<dbReference type="Pfam" id="PF01535">
    <property type="entry name" value="PPR"/>
    <property type="match status" value="5"/>
</dbReference>
<dbReference type="InterPro" id="IPR002885">
    <property type="entry name" value="PPR_rpt"/>
</dbReference>
<protein>
    <recommendedName>
        <fullName evidence="6">Pentacotripeptide-repeat region of PRORP domain-containing protein</fullName>
    </recommendedName>
</protein>
<name>A0A5P1EIQ0_ASPOF</name>
<dbReference type="InterPro" id="IPR011990">
    <property type="entry name" value="TPR-like_helical_dom_sf"/>
</dbReference>
<dbReference type="FunFam" id="1.25.40.10:FF:000090">
    <property type="entry name" value="Pentatricopeptide repeat-containing protein, chloroplastic"/>
    <property type="match status" value="1"/>
</dbReference>
<dbReference type="Pfam" id="PF20431">
    <property type="entry name" value="E_motif"/>
    <property type="match status" value="1"/>
</dbReference>
<dbReference type="Proteomes" id="UP000243459">
    <property type="component" value="Chromosome 7"/>
</dbReference>
<dbReference type="Pfam" id="PF13041">
    <property type="entry name" value="PPR_2"/>
    <property type="match status" value="2"/>
</dbReference>
<feature type="repeat" description="PPR" evidence="3">
    <location>
        <begin position="261"/>
        <end position="295"/>
    </location>
</feature>
<dbReference type="PROSITE" id="PS51375">
    <property type="entry name" value="PPR"/>
    <property type="match status" value="6"/>
</dbReference>
<dbReference type="GO" id="GO:0003723">
    <property type="term" value="F:RNA binding"/>
    <property type="evidence" value="ECO:0007669"/>
    <property type="project" value="InterPro"/>
</dbReference>
<dbReference type="PANTHER" id="PTHR24015">
    <property type="entry name" value="OS07G0578800 PROTEIN-RELATED"/>
    <property type="match status" value="1"/>
</dbReference>
<dbReference type="EMBL" id="CM007387">
    <property type="protein sequence ID" value="ONK65613.1"/>
    <property type="molecule type" value="Genomic_DNA"/>
</dbReference>
<feature type="repeat" description="PPR" evidence="3">
    <location>
        <begin position="594"/>
        <end position="629"/>
    </location>
</feature>
<dbReference type="AlphaFoldDB" id="A0A5P1EIQ0"/>
<reference evidence="5" key="1">
    <citation type="journal article" date="2017" name="Nat. Commun.">
        <title>The asparagus genome sheds light on the origin and evolution of a young Y chromosome.</title>
        <authorList>
            <person name="Harkess A."/>
            <person name="Zhou J."/>
            <person name="Xu C."/>
            <person name="Bowers J.E."/>
            <person name="Van der Hulst R."/>
            <person name="Ayyampalayam S."/>
            <person name="Mercati F."/>
            <person name="Riccardi P."/>
            <person name="McKain M.R."/>
            <person name="Kakrana A."/>
            <person name="Tang H."/>
            <person name="Ray J."/>
            <person name="Groenendijk J."/>
            <person name="Arikit S."/>
            <person name="Mathioni S.M."/>
            <person name="Nakano M."/>
            <person name="Shan H."/>
            <person name="Telgmann-Rauber A."/>
            <person name="Kanno A."/>
            <person name="Yue Z."/>
            <person name="Chen H."/>
            <person name="Li W."/>
            <person name="Chen Y."/>
            <person name="Xu X."/>
            <person name="Zhang Y."/>
            <person name="Luo S."/>
            <person name="Chen H."/>
            <person name="Gao J."/>
            <person name="Mao Z."/>
            <person name="Pires J.C."/>
            <person name="Luo M."/>
            <person name="Kudrna D."/>
            <person name="Wing R.A."/>
            <person name="Meyers B.C."/>
            <person name="Yi K."/>
            <person name="Kong H."/>
            <person name="Lavrijsen P."/>
            <person name="Sunseri F."/>
            <person name="Falavigna A."/>
            <person name="Ye Y."/>
            <person name="Leebens-Mack J.H."/>
            <person name="Chen G."/>
        </authorList>
    </citation>
    <scope>NUCLEOTIDE SEQUENCE [LARGE SCALE GENOMIC DNA]</scope>
    <source>
        <strain evidence="5">cv. DH0086</strain>
    </source>
</reference>
<feature type="repeat" description="PPR" evidence="3">
    <location>
        <begin position="559"/>
        <end position="593"/>
    </location>
</feature>
<keyword evidence="5" id="KW-1185">Reference proteome</keyword>
<accession>A0A5P1EIQ0</accession>
<proteinExistence type="inferred from homology"/>
<comment type="similarity">
    <text evidence="2">Belongs to the PPR family. PCMP-E subfamily.</text>
</comment>
<evidence type="ECO:0000256" key="1">
    <source>
        <dbReference type="ARBA" id="ARBA00022737"/>
    </source>
</evidence>
<evidence type="ECO:0000313" key="4">
    <source>
        <dbReference type="EMBL" id="ONK65613.1"/>
    </source>
</evidence>
<dbReference type="Gene3D" id="1.25.40.10">
    <property type="entry name" value="Tetratricopeptide repeat domain"/>
    <property type="match status" value="5"/>
</dbReference>
<feature type="repeat" description="PPR" evidence="3">
    <location>
        <begin position="128"/>
        <end position="162"/>
    </location>
</feature>
<evidence type="ECO:0000313" key="5">
    <source>
        <dbReference type="Proteomes" id="UP000243459"/>
    </source>
</evidence>
<dbReference type="OrthoDB" id="751155at2759"/>
<evidence type="ECO:0000256" key="3">
    <source>
        <dbReference type="PROSITE-ProRule" id="PRU00708"/>
    </source>
</evidence>
<keyword evidence="1" id="KW-0677">Repeat</keyword>
<dbReference type="InterPro" id="IPR046960">
    <property type="entry name" value="PPR_At4g14850-like_plant"/>
</dbReference>
<dbReference type="PANTHER" id="PTHR24015:SF548">
    <property type="entry name" value="OS08G0340900 PROTEIN"/>
    <property type="match status" value="1"/>
</dbReference>
<dbReference type="NCBIfam" id="TIGR00756">
    <property type="entry name" value="PPR"/>
    <property type="match status" value="5"/>
</dbReference>
<organism evidence="4 5">
    <name type="scientific">Asparagus officinalis</name>
    <name type="common">Garden asparagus</name>
    <dbReference type="NCBI Taxonomy" id="4686"/>
    <lineage>
        <taxon>Eukaryota</taxon>
        <taxon>Viridiplantae</taxon>
        <taxon>Streptophyta</taxon>
        <taxon>Embryophyta</taxon>
        <taxon>Tracheophyta</taxon>
        <taxon>Spermatophyta</taxon>
        <taxon>Magnoliopsida</taxon>
        <taxon>Liliopsida</taxon>
        <taxon>Asparagales</taxon>
        <taxon>Asparagaceae</taxon>
        <taxon>Asparagoideae</taxon>
        <taxon>Asparagus</taxon>
    </lineage>
</organism>
<dbReference type="OMA" id="SCAAYGN"/>
<sequence length="737" mass="81437">MKYSLLPFSFETLPLPTKRPQNPAKLLISLNSQLSSLTNSHQHSRALLLSTQIHSSPFISPDHFTLSSAFKSCAHLRAHILGSQLHSLAVRTGLVSFSHVANSLLSFYSKTHAPDVARKLFDSIAYPDGYSYTTMLSAYAKSGQFERALQLFDEMPETSTPVWNAMITGYIDHGYRGCAFGFFVRMNRLGIGFDRYTFASVLSICDSVEFVGFGRQVHSLVIRSGSVELSVTVVNALVTMYLDCEAVEEGVSVFREAKIRDVITYNGMIAGFVRWEREEDALLVFKELIGEACLIPTELTYVSIMTACASKEISEQVHGQVIKVGLEDSLLVCNSAVAMYSDSANLISARRVFDMIYDKDVVSWNSMVSGYSQQNLHESAIKLYCEMLNEGTEPDEFTYGSLIACLPAAKHAEMVHAIVVQNGLIAFIEVCNSLISTYAKCEDMGSTQRIFIETSFKNLISWNSIISGYMLNGLPMAGLQSFSNLLNSGNKPNSYTLSTVLSTCATISTLRFGEQIHSYILKSGSDCEIALGNSLITMYAKCGDLDSSSKVFRGMSQRDLVSWNAIISAYSQNGDGHEVVHYFRVLQKEEILLDHATFTTVLSACSHAGLVEEGHLIFSSMIKDYDIEPQLDHYSCMIDLLSRAGHLNEAESLIGSMPYGANSHIWWAVLSACSTYGNARLGRTAAGFLLEMEPENTAVYVLLSNINAAQGNWEEASSIREQMRNKGVVKKPGYSWI</sequence>
<feature type="repeat" description="PPR" evidence="3">
    <location>
        <begin position="458"/>
        <end position="492"/>
    </location>
</feature>
<evidence type="ECO:0000256" key="2">
    <source>
        <dbReference type="ARBA" id="ARBA00061659"/>
    </source>
</evidence>
<feature type="repeat" description="PPR" evidence="3">
    <location>
        <begin position="360"/>
        <end position="394"/>
    </location>
</feature>
<evidence type="ECO:0008006" key="6">
    <source>
        <dbReference type="Google" id="ProtNLM"/>
    </source>
</evidence>
<dbReference type="InterPro" id="IPR046848">
    <property type="entry name" value="E_motif"/>
</dbReference>
<dbReference type="FunFam" id="1.25.40.10:FF:000196">
    <property type="entry name" value="Pentatricopeptide repeat-containing protein At4g14850"/>
    <property type="match status" value="1"/>
</dbReference>